<organism evidence="1">
    <name type="scientific">marine metagenome</name>
    <dbReference type="NCBI Taxonomy" id="408172"/>
    <lineage>
        <taxon>unclassified sequences</taxon>
        <taxon>metagenomes</taxon>
        <taxon>ecological metagenomes</taxon>
    </lineage>
</organism>
<dbReference type="AlphaFoldDB" id="A0A382Q932"/>
<feature type="non-terminal residue" evidence="1">
    <location>
        <position position="1"/>
    </location>
</feature>
<sequence>VYNFKLSRIIFLFAVTIIHPLNGQPNIGVDPESLSSSLNSGETEAHTVTITNDGDSNLDWNINIDWITLNSVTFTKANYADWSLPQNQDRVTDYIWITRGDNSAIFNAYSEDGDVHPHNPEGTEWAIGTLEEIDTLTFGDFGIVLGHSVGDTLNNDLIPNHQPMVMHLIEDDIYWEVQFHSWTEGGNGGGFSYTRTRKYNGIYMS</sequence>
<gene>
    <name evidence="1" type="ORF">METZ01_LOCUS334943</name>
</gene>
<name>A0A382Q932_9ZZZZ</name>
<proteinExistence type="predicted"/>
<reference evidence="1" key="1">
    <citation type="submission" date="2018-05" db="EMBL/GenBank/DDBJ databases">
        <authorList>
            <person name="Lanie J.A."/>
            <person name="Ng W.-L."/>
            <person name="Kazmierczak K.M."/>
            <person name="Andrzejewski T.M."/>
            <person name="Davidsen T.M."/>
            <person name="Wayne K.J."/>
            <person name="Tettelin H."/>
            <person name="Glass J.I."/>
            <person name="Rusch D."/>
            <person name="Podicherti R."/>
            <person name="Tsui H.-C.T."/>
            <person name="Winkler M.E."/>
        </authorList>
    </citation>
    <scope>NUCLEOTIDE SEQUENCE</scope>
</reference>
<evidence type="ECO:0000313" key="1">
    <source>
        <dbReference type="EMBL" id="SVC82089.1"/>
    </source>
</evidence>
<accession>A0A382Q932</accession>
<dbReference type="EMBL" id="UINC01112858">
    <property type="protein sequence ID" value="SVC82089.1"/>
    <property type="molecule type" value="Genomic_DNA"/>
</dbReference>
<protein>
    <submittedName>
        <fullName evidence="1">Uncharacterized protein</fullName>
    </submittedName>
</protein>
<feature type="non-terminal residue" evidence="1">
    <location>
        <position position="205"/>
    </location>
</feature>